<organism evidence="1 2">
    <name type="scientific">Brassica carinata</name>
    <name type="common">Ethiopian mustard</name>
    <name type="synonym">Abyssinian cabbage</name>
    <dbReference type="NCBI Taxonomy" id="52824"/>
    <lineage>
        <taxon>Eukaryota</taxon>
        <taxon>Viridiplantae</taxon>
        <taxon>Streptophyta</taxon>
        <taxon>Embryophyta</taxon>
        <taxon>Tracheophyta</taxon>
        <taxon>Spermatophyta</taxon>
        <taxon>Magnoliopsida</taxon>
        <taxon>eudicotyledons</taxon>
        <taxon>Gunneridae</taxon>
        <taxon>Pentapetalae</taxon>
        <taxon>rosids</taxon>
        <taxon>malvids</taxon>
        <taxon>Brassicales</taxon>
        <taxon>Brassicaceae</taxon>
        <taxon>Brassiceae</taxon>
        <taxon>Brassica</taxon>
    </lineage>
</organism>
<dbReference type="AlphaFoldDB" id="A0A8X7VUW3"/>
<evidence type="ECO:0000313" key="1">
    <source>
        <dbReference type="EMBL" id="KAG2318359.1"/>
    </source>
</evidence>
<protein>
    <submittedName>
        <fullName evidence="1">Uncharacterized protein</fullName>
    </submittedName>
</protein>
<name>A0A8X7VUW3_BRACI</name>
<comment type="caution">
    <text evidence="1">The sequence shown here is derived from an EMBL/GenBank/DDBJ whole genome shotgun (WGS) entry which is preliminary data.</text>
</comment>
<reference evidence="1 2" key="1">
    <citation type="submission" date="2020-02" db="EMBL/GenBank/DDBJ databases">
        <authorList>
            <person name="Ma Q."/>
            <person name="Huang Y."/>
            <person name="Song X."/>
            <person name="Pei D."/>
        </authorList>
    </citation>
    <scope>NUCLEOTIDE SEQUENCE [LARGE SCALE GENOMIC DNA]</scope>
    <source>
        <strain evidence="1">Sxm20200214</strain>
        <tissue evidence="1">Leaf</tissue>
    </source>
</reference>
<proteinExistence type="predicted"/>
<sequence>MGDREIDGSGDGVLESEKLNGEESIYIKHGSWAKKSEGSVSHDAKRIVSLRTARIMLESTSLFKHDGEMYDEFGDLKKKYHVKTNQTVTTLAVAGGRALLEVEHRMLTSFFVYVHVRTFTDDNVQNASALESVILTSYGDASEPNLIEGIIPRHDP</sequence>
<dbReference type="EMBL" id="JAAMPC010000003">
    <property type="protein sequence ID" value="KAG2318359.1"/>
    <property type="molecule type" value="Genomic_DNA"/>
</dbReference>
<accession>A0A8X7VUW3</accession>
<keyword evidence="2" id="KW-1185">Reference proteome</keyword>
<dbReference type="Proteomes" id="UP000886595">
    <property type="component" value="Unassembled WGS sequence"/>
</dbReference>
<evidence type="ECO:0000313" key="2">
    <source>
        <dbReference type="Proteomes" id="UP000886595"/>
    </source>
</evidence>
<dbReference type="OrthoDB" id="10609735at2759"/>
<gene>
    <name evidence="1" type="ORF">Bca52824_011572</name>
</gene>